<dbReference type="CDD" id="cd01577">
    <property type="entry name" value="IPMI_Swivel"/>
    <property type="match status" value="1"/>
</dbReference>
<dbReference type="GO" id="GO:0003861">
    <property type="term" value="F:3-isopropylmalate dehydratase activity"/>
    <property type="evidence" value="ECO:0007669"/>
    <property type="project" value="UniProtKB-UniRule"/>
</dbReference>
<feature type="domain" description="Aconitase A/isopropylmalate dehydratase small subunit swivel" evidence="9">
    <location>
        <begin position="81"/>
        <end position="136"/>
    </location>
</feature>
<dbReference type="PANTHER" id="PTHR43345:SF9">
    <property type="entry name" value="3-ISOPROPYLMALATE DEHYDRATASE SMALL SUBUNIT"/>
    <property type="match status" value="1"/>
</dbReference>
<evidence type="ECO:0000256" key="3">
    <source>
        <dbReference type="ARBA" id="ARBA00009869"/>
    </source>
</evidence>
<dbReference type="EMBL" id="RPGO01000029">
    <property type="protein sequence ID" value="RZB29328.1"/>
    <property type="molecule type" value="Genomic_DNA"/>
</dbReference>
<dbReference type="InterPro" id="IPR011827">
    <property type="entry name" value="LeuD_type2/HacB/DmdB"/>
</dbReference>
<evidence type="ECO:0000256" key="1">
    <source>
        <dbReference type="ARBA" id="ARBA00000491"/>
    </source>
</evidence>
<reference evidence="11" key="1">
    <citation type="submission" date="2019-01" db="EMBL/GenBank/DDBJ databases">
        <title>Anaerobic oxidation of ethane by archaea from a marine hydrocarbon seep.</title>
        <authorList>
            <person name="Musat F."/>
        </authorList>
    </citation>
    <scope>NUCLEOTIDE SEQUENCE [LARGE SCALE GENOMIC DNA]</scope>
</reference>
<keyword evidence="6 8" id="KW-0456">Lyase</keyword>
<evidence type="ECO:0000256" key="8">
    <source>
        <dbReference type="HAMAP-Rule" id="MF_01032"/>
    </source>
</evidence>
<dbReference type="InterPro" id="IPR000573">
    <property type="entry name" value="AconitaseA/IPMdHydase_ssu_swvl"/>
</dbReference>
<dbReference type="InterPro" id="IPR015928">
    <property type="entry name" value="Aconitase/3IPM_dehydase_swvl"/>
</dbReference>
<keyword evidence="7 8" id="KW-0100">Branched-chain amino acid biosynthesis</keyword>
<comment type="caution">
    <text evidence="8">Lacks conserved residue(s) required for the propagation of feature annotation.</text>
</comment>
<keyword evidence="4 8" id="KW-0432">Leucine biosynthesis</keyword>
<evidence type="ECO:0000256" key="4">
    <source>
        <dbReference type="ARBA" id="ARBA00022430"/>
    </source>
</evidence>
<dbReference type="HAMAP" id="MF_01032">
    <property type="entry name" value="LeuD_type2"/>
    <property type="match status" value="1"/>
</dbReference>
<dbReference type="InterPro" id="IPR050075">
    <property type="entry name" value="LeuD"/>
</dbReference>
<name>A0A8B3S0Q6_9EURY</name>
<comment type="pathway">
    <text evidence="2 8">Amino-acid biosynthesis; L-leucine biosynthesis; L-leucine from 3-methyl-2-oxobutanoate: step 2/4.</text>
</comment>
<evidence type="ECO:0000256" key="7">
    <source>
        <dbReference type="ARBA" id="ARBA00023304"/>
    </source>
</evidence>
<gene>
    <name evidence="8" type="primary">leuD</name>
    <name evidence="10" type="ORF">AEth_01296</name>
</gene>
<comment type="catalytic activity">
    <reaction evidence="1 8">
        <text>(2R,3S)-3-isopropylmalate = (2S)-2-isopropylmalate</text>
        <dbReference type="Rhea" id="RHEA:32287"/>
        <dbReference type="ChEBI" id="CHEBI:1178"/>
        <dbReference type="ChEBI" id="CHEBI:35121"/>
        <dbReference type="EC" id="4.2.1.33"/>
    </reaction>
</comment>
<organism evidence="10 11">
    <name type="scientific">Candidatus Argoarchaeum ethanivorans</name>
    <dbReference type="NCBI Taxonomy" id="2608793"/>
    <lineage>
        <taxon>Archaea</taxon>
        <taxon>Methanobacteriati</taxon>
        <taxon>Methanobacteriota</taxon>
        <taxon>Stenosarchaea group</taxon>
        <taxon>Methanomicrobia</taxon>
        <taxon>Methanosarcinales</taxon>
        <taxon>Methanosarcinales incertae sedis</taxon>
        <taxon>GOM Arc I cluster</taxon>
        <taxon>Candidatus Argoarchaeum</taxon>
    </lineage>
</organism>
<keyword evidence="5 8" id="KW-0028">Amino-acid biosynthesis</keyword>
<dbReference type="Proteomes" id="UP000291831">
    <property type="component" value="Unassembled WGS sequence"/>
</dbReference>
<dbReference type="AlphaFoldDB" id="A0A8B3S0Q6"/>
<dbReference type="Gene3D" id="3.20.19.10">
    <property type="entry name" value="Aconitase, domain 4"/>
    <property type="match status" value="1"/>
</dbReference>
<evidence type="ECO:0000313" key="11">
    <source>
        <dbReference type="Proteomes" id="UP000291831"/>
    </source>
</evidence>
<evidence type="ECO:0000259" key="9">
    <source>
        <dbReference type="Pfam" id="PF00694"/>
    </source>
</evidence>
<accession>A0A8B3S0Q6</accession>
<dbReference type="InterPro" id="IPR033940">
    <property type="entry name" value="IPMI_Swivel"/>
</dbReference>
<comment type="similarity">
    <text evidence="3 8">Belongs to the LeuD family. LeuD type 2 subfamily.</text>
</comment>
<dbReference type="UniPathway" id="UPA00048">
    <property type="reaction ID" value="UER00071"/>
</dbReference>
<evidence type="ECO:0000256" key="5">
    <source>
        <dbReference type="ARBA" id="ARBA00022605"/>
    </source>
</evidence>
<dbReference type="EC" id="4.2.1.33" evidence="8"/>
<dbReference type="SUPFAM" id="SSF52016">
    <property type="entry name" value="LeuD/IlvD-like"/>
    <property type="match status" value="1"/>
</dbReference>
<dbReference type="NCBIfam" id="TIGR02087">
    <property type="entry name" value="LEUD_arch"/>
    <property type="match status" value="1"/>
</dbReference>
<dbReference type="PANTHER" id="PTHR43345">
    <property type="entry name" value="3-ISOPROPYLMALATE DEHYDRATASE SMALL SUBUNIT 2-RELATED-RELATED"/>
    <property type="match status" value="1"/>
</dbReference>
<evidence type="ECO:0000256" key="2">
    <source>
        <dbReference type="ARBA" id="ARBA00004729"/>
    </source>
</evidence>
<comment type="function">
    <text evidence="8">Catalyzes the isomerization between 2-isopropylmalate and 3-isopropylmalate, via the formation of 2-isopropylmaleate.</text>
</comment>
<protein>
    <recommendedName>
        <fullName evidence="8">3-isopropylmalate dehydratase small subunit</fullName>
        <ecNumber evidence="8">4.2.1.33</ecNumber>
    </recommendedName>
    <alternativeName>
        <fullName evidence="8">Alpha-IPM isomerase</fullName>
        <shortName evidence="8">IPMI</shortName>
    </alternativeName>
    <alternativeName>
        <fullName evidence="8">Isopropylmalate isomerase</fullName>
    </alternativeName>
</protein>
<sequence>MPRNLFRVWSGRGYAVIGNGRIYKHLKVLDTTMSGNVWKFGDDIDTDAIIPGRYLVINDPVLLAEHAFEGVRPEFAKHVKTGDIIVAGSNFGCGSSREHAPLALKGAGISYIIGKSFARIFFRNAINIGLAVLECADADKIRDADEIEVNINTGAIINKTLNETYHAIPLPDFLQTIVRCGGLIEYARQLVSKKGDVYDTV</sequence>
<dbReference type="Pfam" id="PF00694">
    <property type="entry name" value="Aconitase_C"/>
    <property type="match status" value="1"/>
</dbReference>
<comment type="subunit">
    <text evidence="8">Heterodimer of LeuC and LeuD.</text>
</comment>
<dbReference type="GO" id="GO:0009098">
    <property type="term" value="P:L-leucine biosynthetic process"/>
    <property type="evidence" value="ECO:0007669"/>
    <property type="project" value="UniProtKB-UniRule"/>
</dbReference>
<comment type="caution">
    <text evidence="10">The sequence shown here is derived from an EMBL/GenBank/DDBJ whole genome shotgun (WGS) entry which is preliminary data.</text>
</comment>
<evidence type="ECO:0000256" key="6">
    <source>
        <dbReference type="ARBA" id="ARBA00023239"/>
    </source>
</evidence>
<proteinExistence type="inferred from homology"/>
<evidence type="ECO:0000313" key="10">
    <source>
        <dbReference type="EMBL" id="RZB29328.1"/>
    </source>
</evidence>